<proteinExistence type="inferred from homology"/>
<dbReference type="PANTHER" id="PTHR24234:SF5">
    <property type="entry name" value="OVARIAN CANCER G-PROTEIN COUPLED RECEPTOR 1"/>
    <property type="match status" value="1"/>
</dbReference>
<keyword evidence="6 12" id="KW-0297">G-protein coupled receptor</keyword>
<evidence type="ECO:0000256" key="3">
    <source>
        <dbReference type="ARBA" id="ARBA00022475"/>
    </source>
</evidence>
<feature type="transmembrane region" description="Helical" evidence="14">
    <location>
        <begin position="61"/>
        <end position="80"/>
    </location>
</feature>
<organism evidence="16 17">
    <name type="scientific">Leptobrachium leishanense</name>
    <name type="common">Leishan spiny toad</name>
    <dbReference type="NCBI Taxonomy" id="445787"/>
    <lineage>
        <taxon>Eukaryota</taxon>
        <taxon>Metazoa</taxon>
        <taxon>Chordata</taxon>
        <taxon>Craniata</taxon>
        <taxon>Vertebrata</taxon>
        <taxon>Euteleostomi</taxon>
        <taxon>Amphibia</taxon>
        <taxon>Batrachia</taxon>
        <taxon>Anura</taxon>
        <taxon>Pelobatoidea</taxon>
        <taxon>Megophryidae</taxon>
        <taxon>Leptobrachium</taxon>
    </lineage>
</organism>
<evidence type="ECO:0000313" key="16">
    <source>
        <dbReference type="Ensembl" id="ENSLLEP00000045126.1"/>
    </source>
</evidence>
<evidence type="ECO:0000256" key="11">
    <source>
        <dbReference type="ARBA" id="ARBA00023224"/>
    </source>
</evidence>
<dbReference type="SUPFAM" id="SSF81321">
    <property type="entry name" value="Family A G protein-coupled receptor-like"/>
    <property type="match status" value="1"/>
</dbReference>
<dbReference type="Proteomes" id="UP000694569">
    <property type="component" value="Unplaced"/>
</dbReference>
<dbReference type="InterPro" id="IPR000276">
    <property type="entry name" value="GPCR_Rhodpsn"/>
</dbReference>
<protein>
    <submittedName>
        <fullName evidence="16">G protein-coupled receptor 68</fullName>
    </submittedName>
</protein>
<dbReference type="GO" id="GO:0071467">
    <property type="term" value="P:cellular response to pH"/>
    <property type="evidence" value="ECO:0007669"/>
    <property type="project" value="TreeGrafter"/>
</dbReference>
<feature type="transmembrane region" description="Helical" evidence="14">
    <location>
        <begin position="100"/>
        <end position="119"/>
    </location>
</feature>
<evidence type="ECO:0000256" key="9">
    <source>
        <dbReference type="ARBA" id="ARBA00023170"/>
    </source>
</evidence>
<keyword evidence="8" id="KW-1015">Disulfide bond</keyword>
<dbReference type="Ensembl" id="ENSLLET00000046923.1">
    <property type="protein sequence ID" value="ENSLLEP00000045126.1"/>
    <property type="gene ID" value="ENSLLEG00000028631.1"/>
</dbReference>
<dbReference type="PRINTS" id="PR00237">
    <property type="entry name" value="GPCRRHODOPSN"/>
</dbReference>
<keyword evidence="4 12" id="KW-0812">Transmembrane</keyword>
<evidence type="ECO:0000256" key="12">
    <source>
        <dbReference type="RuleBase" id="RU000688"/>
    </source>
</evidence>
<keyword evidence="5 14" id="KW-1133">Transmembrane helix</keyword>
<dbReference type="CDD" id="cd15367">
    <property type="entry name" value="7tmA_GPR68_OGR1"/>
    <property type="match status" value="1"/>
</dbReference>
<dbReference type="OrthoDB" id="8742459at2759"/>
<sequence length="363" mass="41874">MANETAEIESPSTNCTLDHAIHQTLFPVVYIIVLSIGLPANCLALYYGYLQVKAKNELGVYLCNLTVADLLYIFSLPFWLQYVLQHDNWTYNELMCRICGVLLYENIYISIGFLCCVSIDRYLALVHPFRFHQLRTMKAALVVSSIIWGKEILTSYFFFTHGEFSKDPDSHIVCFEHYPMKDWEHSINYYRFFAGFLLPICLLLFSYCHIFKVVRKSQGTQTKKKVQIKHLVLSTVLIFVICFGPYHVLVVIRSLFEKDCVFASRIFNIYHFSLLLTSLNSVADPVLYCFANEHTYKDFMRFKGSCVSFFSCRKATNLSYELKRVEATSEENGRSRNVSSKREASELCEHKVSANESSGNGTE</sequence>
<dbReference type="Gene3D" id="1.20.1070.10">
    <property type="entry name" value="Rhodopsin 7-helix transmembrane proteins"/>
    <property type="match status" value="1"/>
</dbReference>
<evidence type="ECO:0000256" key="6">
    <source>
        <dbReference type="ARBA" id="ARBA00023040"/>
    </source>
</evidence>
<dbReference type="Pfam" id="PF00001">
    <property type="entry name" value="7tm_1"/>
    <property type="match status" value="1"/>
</dbReference>
<dbReference type="PROSITE" id="PS00237">
    <property type="entry name" value="G_PROTEIN_RECEP_F1_1"/>
    <property type="match status" value="1"/>
</dbReference>
<evidence type="ECO:0000256" key="14">
    <source>
        <dbReference type="SAM" id="Phobius"/>
    </source>
</evidence>
<dbReference type="GeneTree" id="ENSGT00950000183136"/>
<feature type="compositionally biased region" description="Polar residues" evidence="13">
    <location>
        <begin position="354"/>
        <end position="363"/>
    </location>
</feature>
<evidence type="ECO:0000256" key="4">
    <source>
        <dbReference type="ARBA" id="ARBA00022692"/>
    </source>
</evidence>
<accession>A0A8C5R025</accession>
<reference evidence="16" key="2">
    <citation type="submission" date="2025-09" db="UniProtKB">
        <authorList>
            <consortium name="Ensembl"/>
        </authorList>
    </citation>
    <scope>IDENTIFICATION</scope>
</reference>
<evidence type="ECO:0000259" key="15">
    <source>
        <dbReference type="PROSITE" id="PS50262"/>
    </source>
</evidence>
<keyword evidence="7 14" id="KW-0472">Membrane</keyword>
<name>A0A8C5R025_9ANUR</name>
<feature type="transmembrane region" description="Helical" evidence="14">
    <location>
        <begin position="139"/>
        <end position="159"/>
    </location>
</feature>
<dbReference type="FunFam" id="1.20.1070.10:FF:000065">
    <property type="entry name" value="G-protein coupled receptor 4"/>
    <property type="match status" value="1"/>
</dbReference>
<feature type="compositionally biased region" description="Basic and acidic residues" evidence="13">
    <location>
        <begin position="330"/>
        <end position="353"/>
    </location>
</feature>
<feature type="domain" description="G-protein coupled receptors family 1 profile" evidence="15">
    <location>
        <begin position="40"/>
        <end position="288"/>
    </location>
</feature>
<dbReference type="PANTHER" id="PTHR24234">
    <property type="entry name" value="LYSOPHOSPHATIDIC ACID RECEPTOR 5/SPHINGOSYLPHOSPHORYLCHOLINE RECEPTOR"/>
    <property type="match status" value="1"/>
</dbReference>
<feature type="region of interest" description="Disordered" evidence="13">
    <location>
        <begin position="330"/>
        <end position="363"/>
    </location>
</feature>
<evidence type="ECO:0000256" key="7">
    <source>
        <dbReference type="ARBA" id="ARBA00023136"/>
    </source>
</evidence>
<feature type="transmembrane region" description="Helical" evidence="14">
    <location>
        <begin position="28"/>
        <end position="49"/>
    </location>
</feature>
<evidence type="ECO:0000256" key="8">
    <source>
        <dbReference type="ARBA" id="ARBA00023157"/>
    </source>
</evidence>
<evidence type="ECO:0000313" key="17">
    <source>
        <dbReference type="Proteomes" id="UP000694569"/>
    </source>
</evidence>
<evidence type="ECO:0000256" key="1">
    <source>
        <dbReference type="ARBA" id="ARBA00004651"/>
    </source>
</evidence>
<keyword evidence="11 12" id="KW-0807">Transducer</keyword>
<keyword evidence="17" id="KW-1185">Reference proteome</keyword>
<reference evidence="16" key="1">
    <citation type="submission" date="2025-08" db="UniProtKB">
        <authorList>
            <consortium name="Ensembl"/>
        </authorList>
    </citation>
    <scope>IDENTIFICATION</scope>
</reference>
<keyword evidence="10" id="KW-0325">Glycoprotein</keyword>
<comment type="subcellular location">
    <subcellularLocation>
        <location evidence="1">Cell membrane</location>
        <topology evidence="1">Multi-pass membrane protein</topology>
    </subcellularLocation>
</comment>
<evidence type="ECO:0000256" key="10">
    <source>
        <dbReference type="ARBA" id="ARBA00023180"/>
    </source>
</evidence>
<dbReference type="PROSITE" id="PS50262">
    <property type="entry name" value="G_PROTEIN_RECEP_F1_2"/>
    <property type="match status" value="1"/>
</dbReference>
<dbReference type="InterPro" id="IPR017452">
    <property type="entry name" value="GPCR_Rhodpsn_7TM"/>
</dbReference>
<dbReference type="GO" id="GO:0004930">
    <property type="term" value="F:G protein-coupled receptor activity"/>
    <property type="evidence" value="ECO:0007669"/>
    <property type="project" value="UniProtKB-KW"/>
</dbReference>
<keyword evidence="3" id="KW-1003">Cell membrane</keyword>
<dbReference type="InterPro" id="IPR005389">
    <property type="entry name" value="OGR1_rcpt"/>
</dbReference>
<keyword evidence="9 12" id="KW-0675">Receptor</keyword>
<comment type="similarity">
    <text evidence="2 12">Belongs to the G-protein coupled receptor 1 family.</text>
</comment>
<evidence type="ECO:0000256" key="5">
    <source>
        <dbReference type="ARBA" id="ARBA00022989"/>
    </source>
</evidence>
<gene>
    <name evidence="16" type="primary">GPR68</name>
</gene>
<feature type="transmembrane region" description="Helical" evidence="14">
    <location>
        <begin position="269"/>
        <end position="291"/>
    </location>
</feature>
<dbReference type="GO" id="GO:0005886">
    <property type="term" value="C:plasma membrane"/>
    <property type="evidence" value="ECO:0007669"/>
    <property type="project" value="UniProtKB-SubCell"/>
</dbReference>
<evidence type="ECO:0000256" key="2">
    <source>
        <dbReference type="ARBA" id="ARBA00010663"/>
    </source>
</evidence>
<feature type="transmembrane region" description="Helical" evidence="14">
    <location>
        <begin position="189"/>
        <end position="210"/>
    </location>
</feature>
<evidence type="ECO:0000256" key="13">
    <source>
        <dbReference type="SAM" id="MobiDB-lite"/>
    </source>
</evidence>
<dbReference type="PRINTS" id="PR01564">
    <property type="entry name" value="OGR1RECEPTOR"/>
</dbReference>
<feature type="transmembrane region" description="Helical" evidence="14">
    <location>
        <begin position="231"/>
        <end position="249"/>
    </location>
</feature>
<dbReference type="AlphaFoldDB" id="A0A8C5R025"/>